<keyword evidence="9" id="KW-1185">Reference proteome</keyword>
<gene>
    <name evidence="5 8" type="primary">prmC</name>
    <name evidence="8" type="ORF">ACFP85_07295</name>
</gene>
<dbReference type="InterPro" id="IPR002052">
    <property type="entry name" value="DNA_methylase_N6_adenine_CS"/>
</dbReference>
<dbReference type="InterPro" id="IPR019874">
    <property type="entry name" value="RF_methyltr_PrmC"/>
</dbReference>
<dbReference type="PANTHER" id="PTHR18895">
    <property type="entry name" value="HEMK METHYLTRANSFERASE"/>
    <property type="match status" value="1"/>
</dbReference>
<dbReference type="Gene3D" id="1.10.8.10">
    <property type="entry name" value="DNA helicase RuvA subunit, C-terminal domain"/>
    <property type="match status" value="1"/>
</dbReference>
<feature type="binding site" evidence="5">
    <location>
        <begin position="119"/>
        <end position="123"/>
    </location>
    <ligand>
        <name>S-adenosyl-L-methionine</name>
        <dbReference type="ChEBI" id="CHEBI:59789"/>
    </ligand>
</feature>
<dbReference type="Pfam" id="PF05175">
    <property type="entry name" value="MTS"/>
    <property type="match status" value="1"/>
</dbReference>
<dbReference type="NCBIfam" id="TIGR00536">
    <property type="entry name" value="hemK_fam"/>
    <property type="match status" value="1"/>
</dbReference>
<dbReference type="CDD" id="cd02440">
    <property type="entry name" value="AdoMet_MTases"/>
    <property type="match status" value="1"/>
</dbReference>
<organism evidence="8 9">
    <name type="scientific">Pseudobowmanella zhangzhouensis</name>
    <dbReference type="NCBI Taxonomy" id="1537679"/>
    <lineage>
        <taxon>Bacteria</taxon>
        <taxon>Pseudomonadati</taxon>
        <taxon>Pseudomonadota</taxon>
        <taxon>Gammaproteobacteria</taxon>
        <taxon>Alteromonadales</taxon>
        <taxon>Alteromonadaceae</taxon>
    </lineage>
</organism>
<dbReference type="GO" id="GO:0102559">
    <property type="term" value="F:peptide chain release factor N(5)-glutamine methyltransferase activity"/>
    <property type="evidence" value="ECO:0007669"/>
    <property type="project" value="UniProtKB-EC"/>
</dbReference>
<dbReference type="PROSITE" id="PS00092">
    <property type="entry name" value="N6_MTASE"/>
    <property type="match status" value="1"/>
</dbReference>
<dbReference type="Pfam" id="PF17827">
    <property type="entry name" value="PrmC_N"/>
    <property type="match status" value="1"/>
</dbReference>
<dbReference type="InterPro" id="IPR007848">
    <property type="entry name" value="Small_mtfrase_dom"/>
</dbReference>
<evidence type="ECO:0000313" key="9">
    <source>
        <dbReference type="Proteomes" id="UP001596364"/>
    </source>
</evidence>
<dbReference type="InterPro" id="IPR050320">
    <property type="entry name" value="N5-glutamine_MTase"/>
</dbReference>
<accession>A0ABW1XIS9</accession>
<dbReference type="InterPro" id="IPR004556">
    <property type="entry name" value="HemK-like"/>
</dbReference>
<feature type="binding site" evidence="5">
    <location>
        <position position="142"/>
    </location>
    <ligand>
        <name>S-adenosyl-L-methionine</name>
        <dbReference type="ChEBI" id="CHEBI:59789"/>
    </ligand>
</feature>
<protein>
    <recommendedName>
        <fullName evidence="5">Release factor glutamine methyltransferase</fullName>
        <shortName evidence="5">RF MTase</shortName>
        <ecNumber evidence="5">2.1.1.297</ecNumber>
    </recommendedName>
    <alternativeName>
        <fullName evidence="5">N5-glutamine methyltransferase PrmC</fullName>
    </alternativeName>
    <alternativeName>
        <fullName evidence="5">Protein-(glutamine-N5) MTase PrmC</fullName>
    </alternativeName>
    <alternativeName>
        <fullName evidence="5">Protein-glutamine N-methyltransferase PrmC</fullName>
    </alternativeName>
</protein>
<dbReference type="GO" id="GO:0032259">
    <property type="term" value="P:methylation"/>
    <property type="evidence" value="ECO:0007669"/>
    <property type="project" value="UniProtKB-KW"/>
</dbReference>
<comment type="similarity">
    <text evidence="5">Belongs to the protein N5-glutamine methyltransferase family. PrmC subfamily.</text>
</comment>
<evidence type="ECO:0000256" key="5">
    <source>
        <dbReference type="HAMAP-Rule" id="MF_02126"/>
    </source>
</evidence>
<evidence type="ECO:0000259" key="6">
    <source>
        <dbReference type="Pfam" id="PF05175"/>
    </source>
</evidence>
<sequence length="277" mass="30377">MSLSIVAALAEAKAALFASDSAALDARLLLCHILDCPPAYLHTWPDKTLSLAQQQAYFELIAQRRDGHPVAHLLGYRDFWTLRLAVNNTTLIPRPETELLVEQALALPLPEQASVLDLGTGTGAIALALASERPGWQLTGVDRIPAAVTLATANQQAHQIPNVTFMHSDWFSAVESQRFDLIVSNPPYVEDNSEYLIQGDVVFEPRSALTAGHDGMDDIRQICAAARDYLSENGVIMFEHGFNQAAAVADCLQTHGYRQIRHFNDLANLPRVTSAIR</sequence>
<name>A0ABW1XIS9_9ALTE</name>
<comment type="caution">
    <text evidence="8">The sequence shown here is derived from an EMBL/GenBank/DDBJ whole genome shotgun (WGS) entry which is preliminary data.</text>
</comment>
<dbReference type="EC" id="2.1.1.297" evidence="5"/>
<evidence type="ECO:0000256" key="1">
    <source>
        <dbReference type="ARBA" id="ARBA00022603"/>
    </source>
</evidence>
<dbReference type="InterPro" id="IPR040758">
    <property type="entry name" value="PrmC_N"/>
</dbReference>
<keyword evidence="2 5" id="KW-0808">Transferase</keyword>
<feature type="domain" description="Release factor glutamine methyltransferase N-terminal" evidence="7">
    <location>
        <begin position="8"/>
        <end position="75"/>
    </location>
</feature>
<dbReference type="SUPFAM" id="SSF53335">
    <property type="entry name" value="S-adenosyl-L-methionine-dependent methyltransferases"/>
    <property type="match status" value="1"/>
</dbReference>
<evidence type="ECO:0000256" key="3">
    <source>
        <dbReference type="ARBA" id="ARBA00022691"/>
    </source>
</evidence>
<evidence type="ECO:0000259" key="7">
    <source>
        <dbReference type="Pfam" id="PF17827"/>
    </source>
</evidence>
<dbReference type="EMBL" id="JBHSUS010000001">
    <property type="protein sequence ID" value="MFC6439948.1"/>
    <property type="molecule type" value="Genomic_DNA"/>
</dbReference>
<evidence type="ECO:0000313" key="8">
    <source>
        <dbReference type="EMBL" id="MFC6439948.1"/>
    </source>
</evidence>
<dbReference type="Gene3D" id="3.40.50.150">
    <property type="entry name" value="Vaccinia Virus protein VP39"/>
    <property type="match status" value="1"/>
</dbReference>
<dbReference type="HAMAP" id="MF_02126">
    <property type="entry name" value="RF_methyltr_PrmC"/>
    <property type="match status" value="1"/>
</dbReference>
<keyword evidence="3 5" id="KW-0949">S-adenosyl-L-methionine</keyword>
<dbReference type="PANTHER" id="PTHR18895:SF74">
    <property type="entry name" value="MTRF1L RELEASE FACTOR GLUTAMINE METHYLTRANSFERASE"/>
    <property type="match status" value="1"/>
</dbReference>
<feature type="binding site" evidence="5">
    <location>
        <position position="170"/>
    </location>
    <ligand>
        <name>S-adenosyl-L-methionine</name>
        <dbReference type="ChEBI" id="CHEBI:59789"/>
    </ligand>
</feature>
<feature type="domain" description="Methyltransferase small" evidence="6">
    <location>
        <begin position="98"/>
        <end position="209"/>
    </location>
</feature>
<comment type="catalytic activity">
    <reaction evidence="4 5">
        <text>L-glutaminyl-[peptide chain release factor] + S-adenosyl-L-methionine = N(5)-methyl-L-glutaminyl-[peptide chain release factor] + S-adenosyl-L-homocysteine + H(+)</text>
        <dbReference type="Rhea" id="RHEA:42896"/>
        <dbReference type="Rhea" id="RHEA-COMP:10271"/>
        <dbReference type="Rhea" id="RHEA-COMP:10272"/>
        <dbReference type="ChEBI" id="CHEBI:15378"/>
        <dbReference type="ChEBI" id="CHEBI:30011"/>
        <dbReference type="ChEBI" id="CHEBI:57856"/>
        <dbReference type="ChEBI" id="CHEBI:59789"/>
        <dbReference type="ChEBI" id="CHEBI:61891"/>
        <dbReference type="EC" id="2.1.1.297"/>
    </reaction>
</comment>
<proteinExistence type="inferred from homology"/>
<dbReference type="InterPro" id="IPR029063">
    <property type="entry name" value="SAM-dependent_MTases_sf"/>
</dbReference>
<dbReference type="RefSeq" id="WP_131256829.1">
    <property type="nucleotide sequence ID" value="NZ_JBHSUS010000001.1"/>
</dbReference>
<keyword evidence="1 5" id="KW-0489">Methyltransferase</keyword>
<feature type="binding site" evidence="5">
    <location>
        <position position="185"/>
    </location>
    <ligand>
        <name>S-adenosyl-L-methionine</name>
        <dbReference type="ChEBI" id="CHEBI:59789"/>
    </ligand>
</feature>
<evidence type="ECO:0000256" key="4">
    <source>
        <dbReference type="ARBA" id="ARBA00048391"/>
    </source>
</evidence>
<reference evidence="9" key="1">
    <citation type="journal article" date="2019" name="Int. J. Syst. Evol. Microbiol.">
        <title>The Global Catalogue of Microorganisms (GCM) 10K type strain sequencing project: providing services to taxonomists for standard genome sequencing and annotation.</title>
        <authorList>
            <consortium name="The Broad Institute Genomics Platform"/>
            <consortium name="The Broad Institute Genome Sequencing Center for Infectious Disease"/>
            <person name="Wu L."/>
            <person name="Ma J."/>
        </authorList>
    </citation>
    <scope>NUCLEOTIDE SEQUENCE [LARGE SCALE GENOMIC DNA]</scope>
    <source>
        <strain evidence="9">CGMCC 1.16031</strain>
    </source>
</reference>
<dbReference type="NCBIfam" id="TIGR03534">
    <property type="entry name" value="RF_mod_PrmC"/>
    <property type="match status" value="1"/>
</dbReference>
<feature type="binding site" evidence="5">
    <location>
        <begin position="185"/>
        <end position="188"/>
    </location>
    <ligand>
        <name>substrate</name>
    </ligand>
</feature>
<comment type="function">
    <text evidence="5">Methylates the class 1 translation termination release factors RF1/PrfA and RF2/PrfB on the glutamine residue of the universally conserved GGQ motif.</text>
</comment>
<dbReference type="Proteomes" id="UP001596364">
    <property type="component" value="Unassembled WGS sequence"/>
</dbReference>
<evidence type="ECO:0000256" key="2">
    <source>
        <dbReference type="ARBA" id="ARBA00022679"/>
    </source>
</evidence>